<dbReference type="GO" id="GO:0051087">
    <property type="term" value="F:protein-folding chaperone binding"/>
    <property type="evidence" value="ECO:0007669"/>
    <property type="project" value="InterPro"/>
</dbReference>
<comment type="caution">
    <text evidence="3">The sequence shown here is derived from an EMBL/GenBank/DDBJ whole genome shotgun (WGS) entry which is preliminary data.</text>
</comment>
<comment type="similarity">
    <text evidence="1">Belongs to the AHA1 family.</text>
</comment>
<dbReference type="EMBL" id="CAMGYJ010000002">
    <property type="protein sequence ID" value="CAI0379723.1"/>
    <property type="molecule type" value="Genomic_DNA"/>
</dbReference>
<feature type="domain" description="Activator of Hsp90 ATPase AHSA1-like N-terminal" evidence="2">
    <location>
        <begin position="19"/>
        <end position="137"/>
    </location>
</feature>
<evidence type="ECO:0000259" key="2">
    <source>
        <dbReference type="SMART" id="SM01000"/>
    </source>
</evidence>
<dbReference type="AlphaFoldDB" id="A0AAV0H3Z5"/>
<dbReference type="InterPro" id="IPR015310">
    <property type="entry name" value="AHSA1-like_N"/>
</dbReference>
<dbReference type="GO" id="GO:0001671">
    <property type="term" value="F:ATPase activator activity"/>
    <property type="evidence" value="ECO:0007669"/>
    <property type="project" value="InterPro"/>
</dbReference>
<evidence type="ECO:0000313" key="4">
    <source>
        <dbReference type="Proteomes" id="UP001154282"/>
    </source>
</evidence>
<dbReference type="SUPFAM" id="SSF103111">
    <property type="entry name" value="Activator of Hsp90 ATPase, Aha1"/>
    <property type="match status" value="1"/>
</dbReference>
<evidence type="ECO:0000256" key="1">
    <source>
        <dbReference type="ARBA" id="ARBA00006817"/>
    </source>
</evidence>
<dbReference type="GO" id="GO:0006457">
    <property type="term" value="P:protein folding"/>
    <property type="evidence" value="ECO:0007669"/>
    <property type="project" value="TreeGrafter"/>
</dbReference>
<sequence length="140" mass="15867">MFWRRSIPGYECRGRSWSESDCLEWSRNLLSKLLANLTLLDGEGNLFIRTRNIEKVEGEAYVNIHKGKIIPGNELSVALSWEGEAKDADRKSLLKVDGSVDLPYISDENMDEDPEIRVTVSDDSPIGRRLKEAMLAKGNR</sequence>
<dbReference type="Proteomes" id="UP001154282">
    <property type="component" value="Unassembled WGS sequence"/>
</dbReference>
<dbReference type="GO" id="GO:0005829">
    <property type="term" value="C:cytosol"/>
    <property type="evidence" value="ECO:0007669"/>
    <property type="project" value="TreeGrafter"/>
</dbReference>
<dbReference type="PANTHER" id="PTHR13009:SF8">
    <property type="entry name" value="AHA1 DOMAIN-CONTAINING PROTEIN"/>
    <property type="match status" value="1"/>
</dbReference>
<accession>A0AAV0H3Z5</accession>
<dbReference type="Pfam" id="PF09229">
    <property type="entry name" value="Aha1_N"/>
    <property type="match status" value="1"/>
</dbReference>
<proteinExistence type="inferred from homology"/>
<protein>
    <recommendedName>
        <fullName evidence="2">Activator of Hsp90 ATPase AHSA1-like N-terminal domain-containing protein</fullName>
    </recommendedName>
</protein>
<dbReference type="Gene3D" id="3.15.10.20">
    <property type="entry name" value="Activator of Hsp90 ATPase Aha1, N-terminal domain"/>
    <property type="match status" value="1"/>
</dbReference>
<name>A0AAV0H3Z5_9ROSI</name>
<organism evidence="3 4">
    <name type="scientific">Linum tenue</name>
    <dbReference type="NCBI Taxonomy" id="586396"/>
    <lineage>
        <taxon>Eukaryota</taxon>
        <taxon>Viridiplantae</taxon>
        <taxon>Streptophyta</taxon>
        <taxon>Embryophyta</taxon>
        <taxon>Tracheophyta</taxon>
        <taxon>Spermatophyta</taxon>
        <taxon>Magnoliopsida</taxon>
        <taxon>eudicotyledons</taxon>
        <taxon>Gunneridae</taxon>
        <taxon>Pentapetalae</taxon>
        <taxon>rosids</taxon>
        <taxon>fabids</taxon>
        <taxon>Malpighiales</taxon>
        <taxon>Linaceae</taxon>
        <taxon>Linum</taxon>
    </lineage>
</organism>
<evidence type="ECO:0000313" key="3">
    <source>
        <dbReference type="EMBL" id="CAI0379723.1"/>
    </source>
</evidence>
<dbReference type="PANTHER" id="PTHR13009">
    <property type="entry name" value="HEAT SHOCK PROTEIN 90 HSP90 CO-CHAPERONE AHA-1"/>
    <property type="match status" value="1"/>
</dbReference>
<keyword evidence="4" id="KW-1185">Reference proteome</keyword>
<gene>
    <name evidence="3" type="ORF">LITE_LOCUS2367</name>
</gene>
<reference evidence="3" key="1">
    <citation type="submission" date="2022-08" db="EMBL/GenBank/DDBJ databases">
        <authorList>
            <person name="Gutierrez-Valencia J."/>
        </authorList>
    </citation>
    <scope>NUCLEOTIDE SEQUENCE</scope>
</reference>
<dbReference type="SMART" id="SM01000">
    <property type="entry name" value="Aha1_N"/>
    <property type="match status" value="1"/>
</dbReference>
<dbReference type="InterPro" id="IPR036338">
    <property type="entry name" value="Aha1"/>
</dbReference>